<dbReference type="GO" id="GO:0005634">
    <property type="term" value="C:nucleus"/>
    <property type="evidence" value="ECO:0007669"/>
    <property type="project" value="TreeGrafter"/>
</dbReference>
<reference evidence="7 8" key="1">
    <citation type="submission" date="2017-05" db="EMBL/GenBank/DDBJ databases">
        <title>Draft genome sequence of Elsinoe australis.</title>
        <authorList>
            <person name="Cheng Q."/>
        </authorList>
    </citation>
    <scope>NUCLEOTIDE SEQUENCE [LARGE SCALE GENOMIC DNA]</scope>
    <source>
        <strain evidence="7 8">NL1</strain>
    </source>
</reference>
<feature type="binding site" evidence="4">
    <location>
        <position position="346"/>
    </location>
    <ligand>
        <name>FAD</name>
        <dbReference type="ChEBI" id="CHEBI:57692"/>
    </ligand>
</feature>
<dbReference type="GO" id="GO:0016874">
    <property type="term" value="F:ligase activity"/>
    <property type="evidence" value="ECO:0007669"/>
    <property type="project" value="UniProtKB-KW"/>
</dbReference>
<dbReference type="Proteomes" id="UP000243723">
    <property type="component" value="Unassembled WGS sequence"/>
</dbReference>
<dbReference type="GO" id="GO:0003904">
    <property type="term" value="F:deoxyribodipyrimidine photo-lyase activity"/>
    <property type="evidence" value="ECO:0007669"/>
    <property type="project" value="TreeGrafter"/>
</dbReference>
<evidence type="ECO:0000256" key="1">
    <source>
        <dbReference type="ARBA" id="ARBA00005862"/>
    </source>
</evidence>
<dbReference type="STRING" id="40998.A0A2P7YFY5"/>
<dbReference type="SUPFAM" id="SSF52425">
    <property type="entry name" value="Cryptochrome/photolyase, N-terminal domain"/>
    <property type="match status" value="1"/>
</dbReference>
<gene>
    <name evidence="7" type="ORF">B9Z65_1463</name>
</gene>
<dbReference type="GO" id="GO:0005737">
    <property type="term" value="C:cytoplasm"/>
    <property type="evidence" value="ECO:0007669"/>
    <property type="project" value="TreeGrafter"/>
</dbReference>
<dbReference type="PROSITE" id="PS51645">
    <property type="entry name" value="PHR_CRY_ALPHA_BETA"/>
    <property type="match status" value="1"/>
</dbReference>
<keyword evidence="7" id="KW-0436">Ligase</keyword>
<keyword evidence="3 4" id="KW-0274">FAD</keyword>
<dbReference type="GO" id="GO:0043153">
    <property type="term" value="P:entrainment of circadian clock by photoperiod"/>
    <property type="evidence" value="ECO:0007669"/>
    <property type="project" value="TreeGrafter"/>
</dbReference>
<evidence type="ECO:0000256" key="4">
    <source>
        <dbReference type="PIRSR" id="PIRSR602081-1"/>
    </source>
</evidence>
<dbReference type="InterPro" id="IPR036155">
    <property type="entry name" value="Crypto/Photolyase_N_sf"/>
</dbReference>
<proteinExistence type="inferred from homology"/>
<feature type="binding site" evidence="4">
    <location>
        <begin position="349"/>
        <end position="356"/>
    </location>
    <ligand>
        <name>FAD</name>
        <dbReference type="ChEBI" id="CHEBI:57692"/>
    </ligand>
</feature>
<comment type="caution">
    <text evidence="7">The sequence shown here is derived from an EMBL/GenBank/DDBJ whole genome shotgun (WGS) entry which is preliminary data.</text>
</comment>
<dbReference type="InterPro" id="IPR005101">
    <property type="entry name" value="Cryptochr/Photolyase_FAD-bd"/>
</dbReference>
<dbReference type="SUPFAM" id="SSF48173">
    <property type="entry name" value="Cryptochrome/photolyase FAD-binding domain"/>
    <property type="match status" value="1"/>
</dbReference>
<dbReference type="Pfam" id="PF00875">
    <property type="entry name" value="DNA_photolyase"/>
    <property type="match status" value="1"/>
</dbReference>
<dbReference type="InterPro" id="IPR036134">
    <property type="entry name" value="Crypto/Photolyase_FAD-like_sf"/>
</dbReference>
<keyword evidence="8" id="KW-1185">Reference proteome</keyword>
<dbReference type="Gene3D" id="3.40.50.620">
    <property type="entry name" value="HUPs"/>
    <property type="match status" value="1"/>
</dbReference>
<name>A0A2P7YFY5_9PEZI</name>
<feature type="binding site" evidence="4">
    <location>
        <position position="292"/>
    </location>
    <ligand>
        <name>FAD</name>
        <dbReference type="ChEBI" id="CHEBI:57692"/>
    </ligand>
</feature>
<keyword evidence="2 4" id="KW-0285">Flavoprotein</keyword>
<dbReference type="InterPro" id="IPR002081">
    <property type="entry name" value="Cryptochrome/DNA_photolyase_1"/>
</dbReference>
<dbReference type="EMBL" id="NHZQ01000445">
    <property type="protein sequence ID" value="PSK34880.1"/>
    <property type="molecule type" value="Genomic_DNA"/>
</dbReference>
<dbReference type="Gene3D" id="1.25.40.80">
    <property type="match status" value="1"/>
</dbReference>
<dbReference type="OrthoDB" id="435881at2759"/>
<dbReference type="GO" id="GO:0003677">
    <property type="term" value="F:DNA binding"/>
    <property type="evidence" value="ECO:0007669"/>
    <property type="project" value="TreeGrafter"/>
</dbReference>
<dbReference type="InterPro" id="IPR006050">
    <property type="entry name" value="DNA_photolyase_N"/>
</dbReference>
<evidence type="ECO:0000259" key="6">
    <source>
        <dbReference type="PROSITE" id="PS51645"/>
    </source>
</evidence>
<protein>
    <submittedName>
        <fullName evidence="7">Tryptophan-tRNA ligase</fullName>
    </submittedName>
</protein>
<feature type="binding site" evidence="4">
    <location>
        <begin position="304"/>
        <end position="308"/>
    </location>
    <ligand>
        <name>FAD</name>
        <dbReference type="ChEBI" id="CHEBI:57692"/>
    </ligand>
</feature>
<dbReference type="InterPro" id="IPR014729">
    <property type="entry name" value="Rossmann-like_a/b/a_fold"/>
</dbReference>
<evidence type="ECO:0000256" key="2">
    <source>
        <dbReference type="ARBA" id="ARBA00022630"/>
    </source>
</evidence>
<evidence type="ECO:0000313" key="8">
    <source>
        <dbReference type="Proteomes" id="UP000243723"/>
    </source>
</evidence>
<dbReference type="Gene3D" id="1.10.579.10">
    <property type="entry name" value="DNA Cyclobutane Dipyrimidine Photolyase, subunit A, domain 3"/>
    <property type="match status" value="1"/>
</dbReference>
<accession>A0A2P7YFY5</accession>
<dbReference type="PANTHER" id="PTHR11455:SF18">
    <property type="entry name" value="SI:CH1073-390K14.1"/>
    <property type="match status" value="1"/>
</dbReference>
<feature type="region of interest" description="Disordered" evidence="5">
    <location>
        <begin position="1"/>
        <end position="27"/>
    </location>
</feature>
<dbReference type="Pfam" id="PF03441">
    <property type="entry name" value="FAD_binding_7"/>
    <property type="match status" value="1"/>
</dbReference>
<comment type="similarity">
    <text evidence="1">Belongs to the DNA photolyase class-1 family.</text>
</comment>
<dbReference type="GO" id="GO:0071949">
    <property type="term" value="F:FAD binding"/>
    <property type="evidence" value="ECO:0007669"/>
    <property type="project" value="TreeGrafter"/>
</dbReference>
<organism evidence="7 8">
    <name type="scientific">Elsinoe australis</name>
    <dbReference type="NCBI Taxonomy" id="40998"/>
    <lineage>
        <taxon>Eukaryota</taxon>
        <taxon>Fungi</taxon>
        <taxon>Dikarya</taxon>
        <taxon>Ascomycota</taxon>
        <taxon>Pezizomycotina</taxon>
        <taxon>Dothideomycetes</taxon>
        <taxon>Dothideomycetidae</taxon>
        <taxon>Myriangiales</taxon>
        <taxon>Elsinoaceae</taxon>
        <taxon>Elsinoe</taxon>
    </lineage>
</organism>
<evidence type="ECO:0000313" key="7">
    <source>
        <dbReference type="EMBL" id="PSK34880.1"/>
    </source>
</evidence>
<evidence type="ECO:0000256" key="5">
    <source>
        <dbReference type="SAM" id="MobiDB-lite"/>
    </source>
</evidence>
<dbReference type="PANTHER" id="PTHR11455">
    <property type="entry name" value="CRYPTOCHROME"/>
    <property type="match status" value="1"/>
</dbReference>
<feature type="binding site" evidence="4">
    <location>
        <begin position="447"/>
        <end position="449"/>
    </location>
    <ligand>
        <name>FAD</name>
        <dbReference type="ChEBI" id="CHEBI:57692"/>
    </ligand>
</feature>
<dbReference type="AlphaFoldDB" id="A0A2P7YFY5"/>
<feature type="domain" description="Photolyase/cryptochrome alpha/beta" evidence="6">
    <location>
        <begin position="49"/>
        <end position="188"/>
    </location>
</feature>
<dbReference type="GO" id="GO:0032922">
    <property type="term" value="P:circadian regulation of gene expression"/>
    <property type="evidence" value="ECO:0007669"/>
    <property type="project" value="TreeGrafter"/>
</dbReference>
<evidence type="ECO:0000256" key="3">
    <source>
        <dbReference type="ARBA" id="ARBA00022827"/>
    </source>
</evidence>
<sequence length="539" mass="61757">MSKHQRSPSIDNALKHPSTKRAKEIDTETPLSQLYDFLDEQKNDQPVRNVLHWFRAKDLRIEDNRGLHAASQKARESKSNLITMYLFSPKDMEWHGTSPARSDFILETLRIMKSQLDDLNIPLAIITAEERKEKVDKVLQFVKDNDISHIYGNYEYEVDELRRDLKLAKKLADGEDKASLQLCHDQTVVEPGTLVTGNGGPMKVFTPYHKAWLSELHENPSLLDTVEPPSSNDSKAKETLKSVFASDIPSLPESKQFPSDTDRDRIRDLWPAGNKAGMSRLATFLKSTVSSYAETRSNPGADTSSRLSPYFSSGAVSVRAVLSAARDANKSKPFDASGTSPGIAAWVREIVFREFYRHVLTFVPHNSMNLPQNLKFDFVQWEEDEEGWEKWKAGTLGVPLVDAGMRQLNHEAWLHNRARMNVASYLRTNLLIDYRRGERYFAETLVDWDLANNTQGWEPSYTVFNPVSQAERNDPEGEYIRRWVPELRDVKGKAVFDPYNRLSREEFDKLGYPQPHVDFSESKERCMQRYKSDMADAHP</sequence>
<comment type="cofactor">
    <cofactor evidence="4">
        <name>FAD</name>
        <dbReference type="ChEBI" id="CHEBI:57692"/>
    </cofactor>
    <text evidence="4">Binds 1 FAD per subunit.</text>
</comment>
<dbReference type="PRINTS" id="PR00147">
    <property type="entry name" value="DNAPHOTLYASE"/>
</dbReference>